<proteinExistence type="predicted"/>
<evidence type="ECO:0000256" key="3">
    <source>
        <dbReference type="ARBA" id="ARBA00022759"/>
    </source>
</evidence>
<organism evidence="7 8">
    <name type="scientific">Candidatus Methanoperedens nitratireducens</name>
    <dbReference type="NCBI Taxonomy" id="1392998"/>
    <lineage>
        <taxon>Archaea</taxon>
        <taxon>Methanobacteriati</taxon>
        <taxon>Methanobacteriota</taxon>
        <taxon>Stenosarchaea group</taxon>
        <taxon>Methanomicrobia</taxon>
        <taxon>Methanosarcinales</taxon>
        <taxon>ANME-2 cluster</taxon>
        <taxon>Candidatus Methanoperedentaceae</taxon>
        <taxon>Candidatus Methanoperedens</taxon>
    </lineage>
</organism>
<dbReference type="GO" id="GO:0004519">
    <property type="term" value="F:endonuclease activity"/>
    <property type="evidence" value="ECO:0007669"/>
    <property type="project" value="UniProtKB-KW"/>
</dbReference>
<evidence type="ECO:0000313" key="7">
    <source>
        <dbReference type="EMBL" id="KCZ71327.1"/>
    </source>
</evidence>
<comment type="caution">
    <text evidence="7">The sequence shown here is derived from an EMBL/GenBank/DDBJ whole genome shotgun (WGS) entry which is preliminary data.</text>
</comment>
<keyword evidence="7" id="KW-0449">Lipoprotein</keyword>
<accession>A0A062V1T5</accession>
<keyword evidence="3" id="KW-0255">Endonuclease</keyword>
<reference evidence="7 8" key="1">
    <citation type="journal article" date="2013" name="Nature">
        <title>Anaerobic oxidation of methane coupled to nitrate reduction in a novel archaeal lineage.</title>
        <authorList>
            <person name="Haroon M.F."/>
            <person name="Hu S."/>
            <person name="Shi Y."/>
            <person name="Imelfort M."/>
            <person name="Keller J."/>
            <person name="Hugenholtz P."/>
            <person name="Yuan Z."/>
            <person name="Tyson G.W."/>
        </authorList>
    </citation>
    <scope>NUCLEOTIDE SEQUENCE [LARGE SCALE GENOMIC DNA]</scope>
    <source>
        <strain evidence="7 8">ANME-2d</strain>
    </source>
</reference>
<dbReference type="AlphaFoldDB" id="A0A062V1T5"/>
<name>A0A062V1T5_9EURY</name>
<dbReference type="RefSeq" id="WP_048091206.1">
    <property type="nucleotide sequence ID" value="NZ_JMIY01000005.1"/>
</dbReference>
<evidence type="ECO:0000256" key="1">
    <source>
        <dbReference type="ARBA" id="ARBA00022649"/>
    </source>
</evidence>
<keyword evidence="6" id="KW-0346">Stress response</keyword>
<keyword evidence="4" id="KW-0378">Hydrolase</keyword>
<dbReference type="InterPro" id="IPR038570">
    <property type="entry name" value="HicA_sf"/>
</dbReference>
<evidence type="ECO:0000313" key="8">
    <source>
        <dbReference type="Proteomes" id="UP000027153"/>
    </source>
</evidence>
<dbReference type="Gene3D" id="3.30.920.30">
    <property type="entry name" value="Hypothetical protein"/>
    <property type="match status" value="1"/>
</dbReference>
<gene>
    <name evidence="7" type="ORF">ANME2D_02054</name>
</gene>
<dbReference type="SUPFAM" id="SSF54786">
    <property type="entry name" value="YcfA/nrd intein domain"/>
    <property type="match status" value="1"/>
</dbReference>
<sequence length="76" mass="8406">MPKLRKVSGKTAINILCNKFGFKISGQSGSHVRLSKMTPEGKVGTVVPLHEELKIGTLRGILKLAKVDPDEFRKYI</sequence>
<protein>
    <submittedName>
        <fullName evidence="7">Putative periplasmic or secreted lipoprotein</fullName>
    </submittedName>
</protein>
<dbReference type="OrthoDB" id="7619at2157"/>
<dbReference type="EMBL" id="JMIY01000005">
    <property type="protein sequence ID" value="KCZ71327.1"/>
    <property type="molecule type" value="Genomic_DNA"/>
</dbReference>
<keyword evidence="8" id="KW-1185">Reference proteome</keyword>
<evidence type="ECO:0000256" key="6">
    <source>
        <dbReference type="ARBA" id="ARBA00023016"/>
    </source>
</evidence>
<dbReference type="InterPro" id="IPR012933">
    <property type="entry name" value="HicA_mRNA_interferase"/>
</dbReference>
<dbReference type="GO" id="GO:0003729">
    <property type="term" value="F:mRNA binding"/>
    <property type="evidence" value="ECO:0007669"/>
    <property type="project" value="InterPro"/>
</dbReference>
<keyword evidence="2" id="KW-0540">Nuclease</keyword>
<keyword evidence="1" id="KW-1277">Toxin-antitoxin system</keyword>
<evidence type="ECO:0000256" key="2">
    <source>
        <dbReference type="ARBA" id="ARBA00022722"/>
    </source>
</evidence>
<keyword evidence="5" id="KW-0694">RNA-binding</keyword>
<dbReference type="GO" id="GO:0016787">
    <property type="term" value="F:hydrolase activity"/>
    <property type="evidence" value="ECO:0007669"/>
    <property type="project" value="UniProtKB-KW"/>
</dbReference>
<evidence type="ECO:0000256" key="4">
    <source>
        <dbReference type="ARBA" id="ARBA00022801"/>
    </source>
</evidence>
<dbReference type="Pfam" id="PF07927">
    <property type="entry name" value="HicA_toxin"/>
    <property type="match status" value="1"/>
</dbReference>
<evidence type="ECO:0000256" key="5">
    <source>
        <dbReference type="ARBA" id="ARBA00022884"/>
    </source>
</evidence>
<dbReference type="Proteomes" id="UP000027153">
    <property type="component" value="Unassembled WGS sequence"/>
</dbReference>